<keyword evidence="2" id="KW-1185">Reference proteome</keyword>
<organism evidence="1 2">
    <name type="scientific">Rhodonellum ikkaensis</name>
    <dbReference type="NCBI Taxonomy" id="336829"/>
    <lineage>
        <taxon>Bacteria</taxon>
        <taxon>Pseudomonadati</taxon>
        <taxon>Bacteroidota</taxon>
        <taxon>Cytophagia</taxon>
        <taxon>Cytophagales</taxon>
        <taxon>Cytophagaceae</taxon>
        <taxon>Rhodonellum</taxon>
    </lineage>
</organism>
<sequence>MTKIFAHKPPLPCGIGNEKFPLKLEVFNCGYLNNLEALGISLIFWVN</sequence>
<name>A0A1H3RJV8_9BACT</name>
<protein>
    <submittedName>
        <fullName evidence="1">Uncharacterized protein</fullName>
    </submittedName>
</protein>
<comment type="caution">
    <text evidence="1">The sequence shown here is derived from an EMBL/GenBank/DDBJ whole genome shotgun (WGS) entry which is preliminary data.</text>
</comment>
<dbReference type="Proteomes" id="UP000199663">
    <property type="component" value="Unassembled WGS sequence"/>
</dbReference>
<dbReference type="EMBL" id="FNQC01000008">
    <property type="protein sequence ID" value="SDZ25893.1"/>
    <property type="molecule type" value="Genomic_DNA"/>
</dbReference>
<reference evidence="1 2" key="1">
    <citation type="submission" date="2016-10" db="EMBL/GenBank/DDBJ databases">
        <authorList>
            <person name="Varghese N."/>
            <person name="Submissions S."/>
        </authorList>
    </citation>
    <scope>NUCLEOTIDE SEQUENCE [LARGE SCALE GENOMIC DNA]</scope>
    <source>
        <strain evidence="1 2">DSM 17997</strain>
    </source>
</reference>
<evidence type="ECO:0000313" key="1">
    <source>
        <dbReference type="EMBL" id="SDZ25893.1"/>
    </source>
</evidence>
<evidence type="ECO:0000313" key="2">
    <source>
        <dbReference type="Proteomes" id="UP000199663"/>
    </source>
</evidence>
<accession>A0A1H3RJV8</accession>
<proteinExistence type="predicted"/>
<gene>
    <name evidence="1" type="ORF">SAMN05444412_108163</name>
</gene>